<keyword evidence="6" id="KW-1015">Disulfide bond</keyword>
<keyword evidence="3 10" id="KW-0732">Signal</keyword>
<proteinExistence type="predicted"/>
<dbReference type="SUPFAM" id="SSF49265">
    <property type="entry name" value="Fibronectin type III"/>
    <property type="match status" value="1"/>
</dbReference>
<feature type="transmembrane region" description="Helical" evidence="9">
    <location>
        <begin position="259"/>
        <end position="279"/>
    </location>
</feature>
<organism evidence="12 13">
    <name type="scientific">Pundamilia nyererei</name>
    <dbReference type="NCBI Taxonomy" id="303518"/>
    <lineage>
        <taxon>Eukaryota</taxon>
        <taxon>Metazoa</taxon>
        <taxon>Chordata</taxon>
        <taxon>Craniata</taxon>
        <taxon>Vertebrata</taxon>
        <taxon>Euteleostomi</taxon>
        <taxon>Actinopterygii</taxon>
        <taxon>Neopterygii</taxon>
        <taxon>Teleostei</taxon>
        <taxon>Neoteleostei</taxon>
        <taxon>Acanthomorphata</taxon>
        <taxon>Ovalentaria</taxon>
        <taxon>Cichlomorphae</taxon>
        <taxon>Cichliformes</taxon>
        <taxon>Cichlidae</taxon>
        <taxon>African cichlids</taxon>
        <taxon>Pseudocrenilabrinae</taxon>
        <taxon>Haplochromini</taxon>
        <taxon>Pundamilia</taxon>
    </lineage>
</organism>
<protein>
    <submittedName>
        <fullName evidence="13">Interleukin-5 receptor subunit alpha-like</fullName>
    </submittedName>
</protein>
<feature type="signal peptide" evidence="10">
    <location>
        <begin position="1"/>
        <end position="24"/>
    </location>
</feature>
<feature type="chain" id="PRO_5041357994" evidence="10">
    <location>
        <begin position="25"/>
        <end position="336"/>
    </location>
</feature>
<evidence type="ECO:0000256" key="5">
    <source>
        <dbReference type="ARBA" id="ARBA00023136"/>
    </source>
</evidence>
<keyword evidence="4 9" id="KW-1133">Transmembrane helix</keyword>
<accession>A0A9Y3RKA9</accession>
<dbReference type="Gene3D" id="2.60.40.10">
    <property type="entry name" value="Immunoglobulins"/>
    <property type="match status" value="1"/>
</dbReference>
<evidence type="ECO:0000256" key="1">
    <source>
        <dbReference type="ARBA" id="ARBA00004479"/>
    </source>
</evidence>
<name>A0A9Y3RKA9_9CICH</name>
<dbReference type="InterPro" id="IPR036116">
    <property type="entry name" value="FN3_sf"/>
</dbReference>
<evidence type="ECO:0000259" key="11">
    <source>
        <dbReference type="PROSITE" id="PS50853"/>
    </source>
</evidence>
<evidence type="ECO:0000313" key="12">
    <source>
        <dbReference type="Proteomes" id="UP000695023"/>
    </source>
</evidence>
<gene>
    <name evidence="13" type="primary">LOC102201455</name>
</gene>
<reference evidence="13" key="1">
    <citation type="submission" date="2025-08" db="UniProtKB">
        <authorList>
            <consortium name="RefSeq"/>
        </authorList>
    </citation>
    <scope>IDENTIFICATION</scope>
</reference>
<evidence type="ECO:0000256" key="9">
    <source>
        <dbReference type="SAM" id="Phobius"/>
    </source>
</evidence>
<dbReference type="GO" id="GO:0004896">
    <property type="term" value="F:cytokine receptor activity"/>
    <property type="evidence" value="ECO:0007669"/>
    <property type="project" value="TreeGrafter"/>
</dbReference>
<dbReference type="RefSeq" id="XP_005742066.1">
    <property type="nucleotide sequence ID" value="XM_005742009.1"/>
</dbReference>
<evidence type="ECO:0000256" key="4">
    <source>
        <dbReference type="ARBA" id="ARBA00022989"/>
    </source>
</evidence>
<dbReference type="InterPro" id="IPR013783">
    <property type="entry name" value="Ig-like_fold"/>
</dbReference>
<evidence type="ECO:0000256" key="7">
    <source>
        <dbReference type="ARBA" id="ARBA00023170"/>
    </source>
</evidence>
<dbReference type="InterPro" id="IPR003961">
    <property type="entry name" value="FN3_dom"/>
</dbReference>
<evidence type="ECO:0000256" key="8">
    <source>
        <dbReference type="ARBA" id="ARBA00023180"/>
    </source>
</evidence>
<evidence type="ECO:0000256" key="3">
    <source>
        <dbReference type="ARBA" id="ARBA00022729"/>
    </source>
</evidence>
<dbReference type="AlphaFoldDB" id="A0A9Y3RKA9"/>
<evidence type="ECO:0000313" key="13">
    <source>
        <dbReference type="RefSeq" id="XP_005742066.1"/>
    </source>
</evidence>
<evidence type="ECO:0000256" key="6">
    <source>
        <dbReference type="ARBA" id="ARBA00023157"/>
    </source>
</evidence>
<dbReference type="PANTHER" id="PTHR23037">
    <property type="entry name" value="CYTOKINE RECEPTOR"/>
    <property type="match status" value="1"/>
</dbReference>
<dbReference type="PROSITE" id="PS50853">
    <property type="entry name" value="FN3"/>
    <property type="match status" value="1"/>
</dbReference>
<keyword evidence="5 9" id="KW-0472">Membrane</keyword>
<keyword evidence="8" id="KW-0325">Glycoprotein</keyword>
<feature type="domain" description="Fibronectin type-III" evidence="11">
    <location>
        <begin position="155"/>
        <end position="249"/>
    </location>
</feature>
<dbReference type="Proteomes" id="UP000695023">
    <property type="component" value="Unplaced"/>
</dbReference>
<dbReference type="GO" id="GO:0009897">
    <property type="term" value="C:external side of plasma membrane"/>
    <property type="evidence" value="ECO:0007669"/>
    <property type="project" value="TreeGrafter"/>
</dbReference>
<dbReference type="PANTHER" id="PTHR23037:SF28">
    <property type="entry name" value="ERYTHROPOIETIN RECEPTOR"/>
    <property type="match status" value="1"/>
</dbReference>
<sequence>MAVFPIRLVIWSTSLVLWFPQSAATESHGLDLCQEFSDTYEMVNIQNSAEEISHKELSEIKETFICLLDSTNKLNCSWSFNTLEKDTRLSVFISVCNEETVIKSLSRTFAERVGSMSLTVSGEISGVVLHFNMSLHNWISYTYVYDMDTLEHLPPPANISASFNNDNLIIKWDLPRTRNAVNPNCFENEVEIRDQEKTTSWLPKHHTNHTVASVDPSHSYSVRMRTRISSHCSGSDHWSEWSPTVTPSMERSDSVLKPLVIVFICLGVPMGLLALLLFVRYQRVTKVLFPPIPRPPAKYKYFLEKSDAFNFFYSTPSAKPEEVITEVEDTGKNPGK</sequence>
<comment type="subcellular location">
    <subcellularLocation>
        <location evidence="1">Membrane</location>
        <topology evidence="1">Single-pass type I membrane protein</topology>
    </subcellularLocation>
</comment>
<keyword evidence="12" id="KW-1185">Reference proteome</keyword>
<keyword evidence="7" id="KW-0675">Receptor</keyword>
<dbReference type="GeneID" id="102201455"/>
<keyword evidence="2 9" id="KW-0812">Transmembrane</keyword>
<evidence type="ECO:0000256" key="2">
    <source>
        <dbReference type="ARBA" id="ARBA00022692"/>
    </source>
</evidence>
<evidence type="ECO:0000256" key="10">
    <source>
        <dbReference type="SAM" id="SignalP"/>
    </source>
</evidence>